<protein>
    <submittedName>
        <fullName evidence="1">Uncharacterized protein</fullName>
    </submittedName>
</protein>
<dbReference type="VEuPathDB" id="FungiDB:TSTA_040490"/>
<organism evidence="1 2">
    <name type="scientific">Talaromyces stipitatus (strain ATCC 10500 / CBS 375.48 / QM 6759 / NRRL 1006)</name>
    <name type="common">Penicillium stipitatum</name>
    <dbReference type="NCBI Taxonomy" id="441959"/>
    <lineage>
        <taxon>Eukaryota</taxon>
        <taxon>Fungi</taxon>
        <taxon>Dikarya</taxon>
        <taxon>Ascomycota</taxon>
        <taxon>Pezizomycotina</taxon>
        <taxon>Eurotiomycetes</taxon>
        <taxon>Eurotiomycetidae</taxon>
        <taxon>Eurotiales</taxon>
        <taxon>Trichocomaceae</taxon>
        <taxon>Talaromyces</taxon>
        <taxon>Talaromyces sect. Talaromyces</taxon>
    </lineage>
</organism>
<dbReference type="Proteomes" id="UP000001745">
    <property type="component" value="Unassembled WGS sequence"/>
</dbReference>
<dbReference type="InParanoid" id="B8MI85"/>
<dbReference type="EMBL" id="EQ962657">
    <property type="protein sequence ID" value="EED14569.1"/>
    <property type="molecule type" value="Genomic_DNA"/>
</dbReference>
<dbReference type="GeneID" id="8110006"/>
<gene>
    <name evidence="1" type="ORF">TSTA_040490</name>
</gene>
<dbReference type="AlphaFoldDB" id="B8MI85"/>
<dbReference type="RefSeq" id="XP_002484522.1">
    <property type="nucleotide sequence ID" value="XM_002484477.1"/>
</dbReference>
<accession>B8MI85</accession>
<dbReference type="OrthoDB" id="3204049at2759"/>
<reference evidence="2" key="1">
    <citation type="journal article" date="2015" name="Genome Announc.">
        <title>Genome sequence of the AIDS-associated pathogen Penicillium marneffei (ATCC18224) and its near taxonomic relative Talaromyces stipitatus (ATCC10500).</title>
        <authorList>
            <person name="Nierman W.C."/>
            <person name="Fedorova-Abrams N.D."/>
            <person name="Andrianopoulos A."/>
        </authorList>
    </citation>
    <scope>NUCLEOTIDE SEQUENCE [LARGE SCALE GENOMIC DNA]</scope>
    <source>
        <strain evidence="2">ATCC 10500 / CBS 375.48 / QM 6759 / NRRL 1006</strain>
    </source>
</reference>
<keyword evidence="2" id="KW-1185">Reference proteome</keyword>
<dbReference type="eggNOG" id="ENOG502SHMS">
    <property type="taxonomic scope" value="Eukaryota"/>
</dbReference>
<dbReference type="OMA" id="THEWKEA"/>
<evidence type="ECO:0000313" key="2">
    <source>
        <dbReference type="Proteomes" id="UP000001745"/>
    </source>
</evidence>
<name>B8MI85_TALSN</name>
<dbReference type="HOGENOM" id="CLU_051533_0_0_1"/>
<proteinExistence type="predicted"/>
<sequence length="463" mass="53630">MAHQARNIRWEALTSRLKTMAHQAHNIHWDALTSCLKIHSPEAPTKVKPTNLYFLFEPNQDEKISRFVASFINNIKEHTACERKKYPEKFDVPDGNDLILGDAITQKITPLVYKWRQTHEWKEAIPYQRKSSLRRLCTHNDGFECGCAIPLQERKASSFLRCHTLNNCFEFYVKNKEAFYNLEVVKTLILYEEMEPILRVCAHPDVDYAEWETQGECCCMGNDCGWDTVYESALRAYLALNILYCFPALWDPASSSSSSSSSSRSTDYRSTELYQLMLRYCTSSDSTSEVGKYPHIAFFGIGDDRFRSWPHFKPVLRLKYMPDIDKKDMVRERHIPYGTVPFEDSLNSKVHTTEYLPDVSAVALVGDMLYSKGLPVELVDDVMEKADYTAKRRLVYAHDPLHPGNLEELQQYLKYCWRLMVNCNLMADALGTGIEWENVIYRFLAGHISSLGEKRIARPDIRY</sequence>
<evidence type="ECO:0000313" key="1">
    <source>
        <dbReference type="EMBL" id="EED14569.1"/>
    </source>
</evidence>
<dbReference type="PhylomeDB" id="B8MI85"/>